<dbReference type="InterPro" id="IPR023214">
    <property type="entry name" value="HAD_sf"/>
</dbReference>
<comment type="caution">
    <text evidence="1">The sequence shown here is derived from an EMBL/GenBank/DDBJ whole genome shotgun (WGS) entry which is preliminary data.</text>
</comment>
<proteinExistence type="predicted"/>
<dbReference type="RefSeq" id="WP_186887458.1">
    <property type="nucleotide sequence ID" value="NZ_JACONZ010000002.1"/>
</dbReference>
<dbReference type="Proteomes" id="UP000659630">
    <property type="component" value="Unassembled WGS sequence"/>
</dbReference>
<organism evidence="1 2">
    <name type="scientific">Anaerofilum hominis</name>
    <dbReference type="NCBI Taxonomy" id="2763016"/>
    <lineage>
        <taxon>Bacteria</taxon>
        <taxon>Bacillati</taxon>
        <taxon>Bacillota</taxon>
        <taxon>Clostridia</taxon>
        <taxon>Eubacteriales</taxon>
        <taxon>Oscillospiraceae</taxon>
        <taxon>Anaerofilum</taxon>
    </lineage>
</organism>
<dbReference type="Gene3D" id="3.30.1240.10">
    <property type="match status" value="1"/>
</dbReference>
<dbReference type="GO" id="GO:0005829">
    <property type="term" value="C:cytosol"/>
    <property type="evidence" value="ECO:0007669"/>
    <property type="project" value="TreeGrafter"/>
</dbReference>
<dbReference type="Pfam" id="PF08282">
    <property type="entry name" value="Hydrolase_3"/>
    <property type="match status" value="1"/>
</dbReference>
<dbReference type="SUPFAM" id="SSF56784">
    <property type="entry name" value="HAD-like"/>
    <property type="match status" value="1"/>
</dbReference>
<sequence length="270" mass="29573">MKDNHDLPRAVICDVDGTLVDRERQDPTPRLLACLERARQQGALVMVASGRIRQLVPAALREMADYCVCGNGGIVLDRSGAVVCETSYAPDLVEELTAFCIRIGAALSFSFPSGYGAYCNYERMRRMYLESTGMDGGITDETAGRDRHLREAPFSAFLIGNEGEVYRYLRAQPRLQGARQWQDHFDIYPVATTKAAGISQVLQRHGIDWKDVIAFGDSPNDLEMLAAAGRGYAMGNACPEAKALTGYLAPPVWEDGAAQVLEKIFGSGEK</sequence>
<dbReference type="PANTHER" id="PTHR10000:SF8">
    <property type="entry name" value="HAD SUPERFAMILY HYDROLASE-LIKE, TYPE 3"/>
    <property type="match status" value="1"/>
</dbReference>
<dbReference type="GO" id="GO:0016791">
    <property type="term" value="F:phosphatase activity"/>
    <property type="evidence" value="ECO:0007669"/>
    <property type="project" value="TreeGrafter"/>
</dbReference>
<dbReference type="GO" id="GO:0000287">
    <property type="term" value="F:magnesium ion binding"/>
    <property type="evidence" value="ECO:0007669"/>
    <property type="project" value="TreeGrafter"/>
</dbReference>
<dbReference type="InterPro" id="IPR036412">
    <property type="entry name" value="HAD-like_sf"/>
</dbReference>
<dbReference type="Gene3D" id="3.40.50.1000">
    <property type="entry name" value="HAD superfamily/HAD-like"/>
    <property type="match status" value="1"/>
</dbReference>
<evidence type="ECO:0000313" key="1">
    <source>
        <dbReference type="EMBL" id="MBC5581088.1"/>
    </source>
</evidence>
<accession>A0A923I693</accession>
<reference evidence="1" key="1">
    <citation type="submission" date="2020-08" db="EMBL/GenBank/DDBJ databases">
        <title>Genome public.</title>
        <authorList>
            <person name="Liu C."/>
            <person name="Sun Q."/>
        </authorList>
    </citation>
    <scope>NUCLEOTIDE SEQUENCE</scope>
    <source>
        <strain evidence="1">BX8</strain>
    </source>
</reference>
<protein>
    <submittedName>
        <fullName evidence="1">HAD family phosphatase</fullName>
    </submittedName>
</protein>
<dbReference type="AlphaFoldDB" id="A0A923I693"/>
<dbReference type="EMBL" id="JACONZ010000002">
    <property type="protein sequence ID" value="MBC5581088.1"/>
    <property type="molecule type" value="Genomic_DNA"/>
</dbReference>
<gene>
    <name evidence="1" type="ORF">H8S23_06180</name>
</gene>
<keyword evidence="2" id="KW-1185">Reference proteome</keyword>
<name>A0A923I693_9FIRM</name>
<dbReference type="PROSITE" id="PS01229">
    <property type="entry name" value="COF_2"/>
    <property type="match status" value="1"/>
</dbReference>
<dbReference type="PANTHER" id="PTHR10000">
    <property type="entry name" value="PHOSPHOSERINE PHOSPHATASE"/>
    <property type="match status" value="1"/>
</dbReference>
<evidence type="ECO:0000313" key="2">
    <source>
        <dbReference type="Proteomes" id="UP000659630"/>
    </source>
</evidence>